<keyword evidence="6 8" id="KW-0592">Phosphate transport</keyword>
<dbReference type="OrthoDB" id="9814256at2"/>
<sequence length="219" mass="25014">MKSHFHQQLEALRMIVLQMAAKTERAMERALKALNERDEVLAQEVIDGDQEINELELEIDRLSLKLLALEQPMARDLRFIVGSIRMSIDLERIADQAVNIAQRAKFLCQRPPLEPLPALQRLADTAMDMLRVAVASFMNGNVNQARDVCQMDDDADEMNSRVLRTMIEYMIEESRTVERAVQTIIVARCLERVADQTTNIAENVIFIVDGVNIKHHCET</sequence>
<feature type="domain" description="PhoU" evidence="10">
    <location>
        <begin position="17"/>
        <end position="103"/>
    </location>
</feature>
<dbReference type="GO" id="GO:0005737">
    <property type="term" value="C:cytoplasm"/>
    <property type="evidence" value="ECO:0007669"/>
    <property type="project" value="UniProtKB-SubCell"/>
</dbReference>
<reference evidence="11 12" key="2">
    <citation type="submission" date="2019-05" db="EMBL/GenBank/DDBJ databases">
        <authorList>
            <person name="Suflita J.M."/>
            <person name="Marks C.R."/>
        </authorList>
    </citation>
    <scope>NUCLEOTIDE SEQUENCE [LARGE SCALE GENOMIC DNA]</scope>
    <source>
        <strain evidence="11 12">ALDC</strain>
    </source>
</reference>
<evidence type="ECO:0000313" key="11">
    <source>
        <dbReference type="EMBL" id="QCQ23091.1"/>
    </source>
</evidence>
<dbReference type="GO" id="GO:0045936">
    <property type="term" value="P:negative regulation of phosphate metabolic process"/>
    <property type="evidence" value="ECO:0007669"/>
    <property type="project" value="InterPro"/>
</dbReference>
<name>A0A4V1ERW8_9BACT</name>
<gene>
    <name evidence="11" type="primary">phoU</name>
    <name evidence="11" type="ORF">FDQ92_13465</name>
</gene>
<dbReference type="GO" id="GO:0006817">
    <property type="term" value="P:phosphate ion transport"/>
    <property type="evidence" value="ECO:0007669"/>
    <property type="project" value="UniProtKB-KW"/>
</dbReference>
<accession>A0A4V1ERW8</accession>
<evidence type="ECO:0000256" key="5">
    <source>
        <dbReference type="ARBA" id="ARBA00022490"/>
    </source>
</evidence>
<evidence type="ECO:0000256" key="8">
    <source>
        <dbReference type="PIRNR" id="PIRNR003107"/>
    </source>
</evidence>
<dbReference type="KEGG" id="dax:FDQ92_13465"/>
<evidence type="ECO:0000256" key="4">
    <source>
        <dbReference type="ARBA" id="ARBA00022448"/>
    </source>
</evidence>
<dbReference type="PANTHER" id="PTHR42930">
    <property type="entry name" value="PHOSPHATE-SPECIFIC TRANSPORT SYSTEM ACCESSORY PROTEIN PHOU"/>
    <property type="match status" value="1"/>
</dbReference>
<dbReference type="FunFam" id="1.20.58.220:FF:000004">
    <property type="entry name" value="Phosphate-specific transport system accessory protein PhoU"/>
    <property type="match status" value="1"/>
</dbReference>
<dbReference type="PIRSF" id="PIRSF003107">
    <property type="entry name" value="PhoU"/>
    <property type="match status" value="1"/>
</dbReference>
<dbReference type="InterPro" id="IPR038078">
    <property type="entry name" value="PhoU-like_sf"/>
</dbReference>
<comment type="similarity">
    <text evidence="2 8">Belongs to the PhoU family.</text>
</comment>
<protein>
    <recommendedName>
        <fullName evidence="8">Phosphate-specific transport system accessory protein PhoU</fullName>
    </recommendedName>
</protein>
<reference evidence="11 12" key="1">
    <citation type="submission" date="2019-05" db="EMBL/GenBank/DDBJ databases">
        <title>The Complete Genome Sequence of the n-alkane-degrading Desulfoglaeba alkanexedens ALDC reveals multiple alkylsuccinate synthase gene clusters.</title>
        <authorList>
            <person name="Callaghan A.V."/>
            <person name="Davidova I.A."/>
            <person name="Duncan K.E."/>
            <person name="Morris B."/>
            <person name="McInerney M.J."/>
        </authorList>
    </citation>
    <scope>NUCLEOTIDE SEQUENCE [LARGE SCALE GENOMIC DNA]</scope>
    <source>
        <strain evidence="11 12">ALDC</strain>
    </source>
</reference>
<evidence type="ECO:0000256" key="7">
    <source>
        <dbReference type="ARBA" id="ARBA00056181"/>
    </source>
</evidence>
<dbReference type="SUPFAM" id="SSF109755">
    <property type="entry name" value="PhoU-like"/>
    <property type="match status" value="1"/>
</dbReference>
<dbReference type="AlphaFoldDB" id="A0A4V1ERW8"/>
<comment type="subcellular location">
    <subcellularLocation>
        <location evidence="1 8">Cytoplasm</location>
    </subcellularLocation>
</comment>
<evidence type="ECO:0000256" key="3">
    <source>
        <dbReference type="ARBA" id="ARBA00011738"/>
    </source>
</evidence>
<comment type="function">
    <text evidence="7 8">Plays a role in the regulation of phosphate uptake.</text>
</comment>
<dbReference type="NCBIfam" id="TIGR02135">
    <property type="entry name" value="phoU_full"/>
    <property type="match status" value="1"/>
</dbReference>
<dbReference type="GO" id="GO:0030643">
    <property type="term" value="P:intracellular phosphate ion homeostasis"/>
    <property type="evidence" value="ECO:0007669"/>
    <property type="project" value="InterPro"/>
</dbReference>
<evidence type="ECO:0000256" key="1">
    <source>
        <dbReference type="ARBA" id="ARBA00004496"/>
    </source>
</evidence>
<evidence type="ECO:0000256" key="6">
    <source>
        <dbReference type="ARBA" id="ARBA00022592"/>
    </source>
</evidence>
<dbReference type="Proteomes" id="UP000298602">
    <property type="component" value="Chromosome"/>
</dbReference>
<dbReference type="Gene3D" id="1.20.58.220">
    <property type="entry name" value="Phosphate transport system protein phou homolog 2, domain 2"/>
    <property type="match status" value="1"/>
</dbReference>
<evidence type="ECO:0000256" key="2">
    <source>
        <dbReference type="ARBA" id="ARBA00008107"/>
    </source>
</evidence>
<keyword evidence="9" id="KW-0175">Coiled coil</keyword>
<dbReference type="Pfam" id="PF01895">
    <property type="entry name" value="PhoU"/>
    <property type="match status" value="2"/>
</dbReference>
<proteinExistence type="inferred from homology"/>
<evidence type="ECO:0000313" key="12">
    <source>
        <dbReference type="Proteomes" id="UP000298602"/>
    </source>
</evidence>
<dbReference type="InterPro" id="IPR026022">
    <property type="entry name" value="PhoU_dom"/>
</dbReference>
<dbReference type="RefSeq" id="WP_137425371.1">
    <property type="nucleotide sequence ID" value="NZ_CP040098.1"/>
</dbReference>
<evidence type="ECO:0000259" key="10">
    <source>
        <dbReference type="Pfam" id="PF01895"/>
    </source>
</evidence>
<dbReference type="PANTHER" id="PTHR42930:SF3">
    <property type="entry name" value="PHOSPHATE-SPECIFIC TRANSPORT SYSTEM ACCESSORY PROTEIN PHOU"/>
    <property type="match status" value="1"/>
</dbReference>
<comment type="subunit">
    <text evidence="3 8">Homodimer.</text>
</comment>
<keyword evidence="12" id="KW-1185">Reference proteome</keyword>
<dbReference type="EMBL" id="CP040098">
    <property type="protein sequence ID" value="QCQ23091.1"/>
    <property type="molecule type" value="Genomic_DNA"/>
</dbReference>
<dbReference type="InterPro" id="IPR028366">
    <property type="entry name" value="PhoU"/>
</dbReference>
<organism evidence="11 12">
    <name type="scientific">Desulfoglaeba alkanexedens ALDC</name>
    <dbReference type="NCBI Taxonomy" id="980445"/>
    <lineage>
        <taxon>Bacteria</taxon>
        <taxon>Pseudomonadati</taxon>
        <taxon>Thermodesulfobacteriota</taxon>
        <taxon>Syntrophobacteria</taxon>
        <taxon>Syntrophobacterales</taxon>
        <taxon>Syntrophobacteraceae</taxon>
        <taxon>Desulfoglaeba</taxon>
    </lineage>
</organism>
<keyword evidence="5 8" id="KW-0963">Cytoplasm</keyword>
<keyword evidence="4 8" id="KW-0813">Transport</keyword>
<feature type="coiled-coil region" evidence="9">
    <location>
        <begin position="17"/>
        <end position="72"/>
    </location>
</feature>
<feature type="domain" description="PhoU" evidence="10">
    <location>
        <begin position="119"/>
        <end position="204"/>
    </location>
</feature>
<evidence type="ECO:0000256" key="9">
    <source>
        <dbReference type="SAM" id="Coils"/>
    </source>
</evidence>